<comment type="similarity">
    <text evidence="1">Belongs to the thioesterase family.</text>
</comment>
<evidence type="ECO:0000313" key="4">
    <source>
        <dbReference type="EMBL" id="GAA0477792.1"/>
    </source>
</evidence>
<feature type="domain" description="Thioesterase" evidence="3">
    <location>
        <begin position="43"/>
        <end position="238"/>
    </location>
</feature>
<name>A0ABP3KEM1_9ACTN</name>
<dbReference type="Pfam" id="PF00975">
    <property type="entry name" value="Thioesterase"/>
    <property type="match status" value="1"/>
</dbReference>
<dbReference type="InterPro" id="IPR012223">
    <property type="entry name" value="TEII"/>
</dbReference>
<reference evidence="5" key="1">
    <citation type="journal article" date="2019" name="Int. J. Syst. Evol. Microbiol.">
        <title>The Global Catalogue of Microorganisms (GCM) 10K type strain sequencing project: providing services to taxonomists for standard genome sequencing and annotation.</title>
        <authorList>
            <consortium name="The Broad Institute Genomics Platform"/>
            <consortium name="The Broad Institute Genome Sequencing Center for Infectious Disease"/>
            <person name="Wu L."/>
            <person name="Ma J."/>
        </authorList>
    </citation>
    <scope>NUCLEOTIDE SEQUENCE [LARGE SCALE GENOMIC DNA]</scope>
    <source>
        <strain evidence="5">JCM 10649</strain>
    </source>
</reference>
<gene>
    <name evidence="4" type="ORF">GCM10009544_44680</name>
</gene>
<keyword evidence="5" id="KW-1185">Reference proteome</keyword>
<dbReference type="RefSeq" id="WP_344093575.1">
    <property type="nucleotide sequence ID" value="NZ_BAAAHB010000056.1"/>
</dbReference>
<organism evidence="4 5">
    <name type="scientific">Streptomyces stramineus</name>
    <dbReference type="NCBI Taxonomy" id="173861"/>
    <lineage>
        <taxon>Bacteria</taxon>
        <taxon>Bacillati</taxon>
        <taxon>Actinomycetota</taxon>
        <taxon>Actinomycetes</taxon>
        <taxon>Kitasatosporales</taxon>
        <taxon>Streptomycetaceae</taxon>
        <taxon>Streptomyces</taxon>
    </lineage>
</organism>
<keyword evidence="4" id="KW-0378">Hydrolase</keyword>
<evidence type="ECO:0000313" key="5">
    <source>
        <dbReference type="Proteomes" id="UP001499895"/>
    </source>
</evidence>
<dbReference type="InterPro" id="IPR029058">
    <property type="entry name" value="AB_hydrolase_fold"/>
</dbReference>
<proteinExistence type="inferred from homology"/>
<dbReference type="PANTHER" id="PTHR11487">
    <property type="entry name" value="THIOESTERASE"/>
    <property type="match status" value="1"/>
</dbReference>
<dbReference type="Proteomes" id="UP001499895">
    <property type="component" value="Unassembled WGS sequence"/>
</dbReference>
<dbReference type="SUPFAM" id="SSF53474">
    <property type="entry name" value="alpha/beta-Hydrolases"/>
    <property type="match status" value="1"/>
</dbReference>
<dbReference type="InterPro" id="IPR001031">
    <property type="entry name" value="Thioesterase"/>
</dbReference>
<dbReference type="PANTHER" id="PTHR11487:SF0">
    <property type="entry name" value="S-ACYL FATTY ACID SYNTHASE THIOESTERASE, MEDIUM CHAIN"/>
    <property type="match status" value="1"/>
</dbReference>
<dbReference type="EMBL" id="BAAAHB010000056">
    <property type="protein sequence ID" value="GAA0477792.1"/>
    <property type="molecule type" value="Genomic_DNA"/>
</dbReference>
<evidence type="ECO:0000259" key="3">
    <source>
        <dbReference type="Pfam" id="PF00975"/>
    </source>
</evidence>
<feature type="region of interest" description="Disordered" evidence="2">
    <location>
        <begin position="1"/>
        <end position="21"/>
    </location>
</feature>
<evidence type="ECO:0000256" key="1">
    <source>
        <dbReference type="ARBA" id="ARBA00007169"/>
    </source>
</evidence>
<sequence length="253" mass="26645">MSGHPGHRPGGTPVPGHEEWETGALGDGVLRDITPAAAADTAVLLLPGAGGDADDFARWPGRLGPRFRLLAARYPRPAGGIVLLARTLADRVRAHVPEPLVVLGHSMGALLAYELAWRLQSLRSPALALYACAAFSPAQYSAMAVDEEALADGARALGLSPPRDEGRGTVVPEAARHDLAMIDAYRYGPVPRLLDYPVTVVTAREDPVVPPSAVQGWAAVSRHPLTLHSVPGGHHSPLYDAGPLARLLCRAHA</sequence>
<evidence type="ECO:0000256" key="2">
    <source>
        <dbReference type="SAM" id="MobiDB-lite"/>
    </source>
</evidence>
<accession>A0ABP3KEM1</accession>
<comment type="caution">
    <text evidence="4">The sequence shown here is derived from an EMBL/GenBank/DDBJ whole genome shotgun (WGS) entry which is preliminary data.</text>
</comment>
<dbReference type="Gene3D" id="3.40.50.1820">
    <property type="entry name" value="alpha/beta hydrolase"/>
    <property type="match status" value="1"/>
</dbReference>
<protein>
    <submittedName>
        <fullName evidence="4">Alpha/beta fold hydrolase</fullName>
    </submittedName>
</protein>
<dbReference type="GO" id="GO:0016787">
    <property type="term" value="F:hydrolase activity"/>
    <property type="evidence" value="ECO:0007669"/>
    <property type="project" value="UniProtKB-KW"/>
</dbReference>